<gene>
    <name evidence="2" type="ORF">BEWA_049540</name>
</gene>
<proteinExistence type="predicted"/>
<dbReference type="KEGG" id="beq:BEWA_049540"/>
<feature type="transmembrane region" description="Helical" evidence="1">
    <location>
        <begin position="135"/>
        <end position="154"/>
    </location>
</feature>
<feature type="transmembrane region" description="Helical" evidence="1">
    <location>
        <begin position="166"/>
        <end position="193"/>
    </location>
</feature>
<dbReference type="GeneID" id="15805125"/>
<accession>L1LAI3</accession>
<keyword evidence="1" id="KW-0472">Membrane</keyword>
<dbReference type="RefSeq" id="XP_004831939.1">
    <property type="nucleotide sequence ID" value="XM_004831882.1"/>
</dbReference>
<dbReference type="eggNOG" id="ENOG502TN19">
    <property type="taxonomic scope" value="Eukaryota"/>
</dbReference>
<comment type="caution">
    <text evidence="2">The sequence shown here is derived from an EMBL/GenBank/DDBJ whole genome shotgun (WGS) entry which is preliminary data.</text>
</comment>
<dbReference type="EMBL" id="ACOU01000007">
    <property type="protein sequence ID" value="EKX72487.1"/>
    <property type="molecule type" value="Genomic_DNA"/>
</dbReference>
<keyword evidence="1" id="KW-0812">Transmembrane</keyword>
<dbReference type="Proteomes" id="UP000031512">
    <property type="component" value="Unassembled WGS sequence"/>
</dbReference>
<evidence type="ECO:0000256" key="1">
    <source>
        <dbReference type="SAM" id="Phobius"/>
    </source>
</evidence>
<organism evidence="2 3">
    <name type="scientific">Theileria equi strain WA</name>
    <dbReference type="NCBI Taxonomy" id="1537102"/>
    <lineage>
        <taxon>Eukaryota</taxon>
        <taxon>Sar</taxon>
        <taxon>Alveolata</taxon>
        <taxon>Apicomplexa</taxon>
        <taxon>Aconoidasida</taxon>
        <taxon>Piroplasmida</taxon>
        <taxon>Theileriidae</taxon>
        <taxon>Theileria</taxon>
    </lineage>
</organism>
<dbReference type="OrthoDB" id="361283at2759"/>
<evidence type="ECO:0000313" key="3">
    <source>
        <dbReference type="Proteomes" id="UP000031512"/>
    </source>
</evidence>
<name>L1LAI3_THEEQ</name>
<reference evidence="2 3" key="1">
    <citation type="journal article" date="2012" name="BMC Genomics">
        <title>Comparative genomic analysis and phylogenetic position of Theileria equi.</title>
        <authorList>
            <person name="Kappmeyer L.S."/>
            <person name="Thiagarajan M."/>
            <person name="Herndon D.R."/>
            <person name="Ramsay J.D."/>
            <person name="Caler E."/>
            <person name="Djikeng A."/>
            <person name="Gillespie J.J."/>
            <person name="Lau A.O."/>
            <person name="Roalson E.H."/>
            <person name="Silva J.C."/>
            <person name="Silva M.G."/>
            <person name="Suarez C.E."/>
            <person name="Ueti M.W."/>
            <person name="Nene V.M."/>
            <person name="Mealey R.H."/>
            <person name="Knowles D.P."/>
            <person name="Brayton K.A."/>
        </authorList>
    </citation>
    <scope>NUCLEOTIDE SEQUENCE [LARGE SCALE GENOMIC DNA]</scope>
    <source>
        <strain evidence="2 3">WA</strain>
    </source>
</reference>
<feature type="transmembrane region" description="Helical" evidence="1">
    <location>
        <begin position="98"/>
        <end position="115"/>
    </location>
</feature>
<sequence>MVRDRLLLENLEDGRPAVWHRNTLSLVSQGEADGLQDSTPTQIVYPNNSLNVGLPVDSINVETKPMVSSDDSVFDDSTGRPLVVYTSTRGEPSGAKKYASLLYLMAIYTLFVLYFGKRMKSHIDFSKNSIIFLKLTRVAIFNYAIVFAGILMGYRSVLRFNSIVTLAFICLKLLYIENIYAVMMSFVQIFVLLSNYHSLYKDTPKVFMISPQPI</sequence>
<protein>
    <submittedName>
        <fullName evidence="2">Uncharacterized protein</fullName>
    </submittedName>
</protein>
<dbReference type="VEuPathDB" id="PiroplasmaDB:BEWA_049540"/>
<dbReference type="AlphaFoldDB" id="L1LAI3"/>
<keyword evidence="1" id="KW-1133">Transmembrane helix</keyword>
<keyword evidence="3" id="KW-1185">Reference proteome</keyword>
<evidence type="ECO:0000313" key="2">
    <source>
        <dbReference type="EMBL" id="EKX72487.1"/>
    </source>
</evidence>